<evidence type="ECO:0000313" key="1">
    <source>
        <dbReference type="EMBL" id="KAA6334251.1"/>
    </source>
</evidence>
<dbReference type="PANTHER" id="PTHR35984:SF1">
    <property type="entry name" value="PERIPLASMIC SERINE PROTEASE"/>
    <property type="match status" value="1"/>
</dbReference>
<dbReference type="InterPro" id="IPR002825">
    <property type="entry name" value="Pept_S49_ser-pept_pro"/>
</dbReference>
<sequence length="296" mass="33339">MGSLSEILNEAESSPNPISYLNEKRKNILSLISSHNKERNVISYYSGWLTKPSIGNLDINDSDKNAFMQAVYKMDKSKGLDLILHTPGGGVAATESIVEYLHSIFNGDIRAIVPQLAMSAGTMIALSCHSIVMGKHSNLGPVDPQYRGVSCYEALEEFETAKKEVAENLSSLGLWQVIISKYTPTFLISCKHAIEWSEKFTTDWINYNQKIDPKNSKNIIDLFVNHESSKSHDRHFSKEKCKKAGLNIIDLESDDVFQDLVLSLHHCYMLLFDKTNIFKVVDNQLGASYLRIYNKP</sequence>
<reference evidence="1" key="1">
    <citation type="submission" date="2019-03" db="EMBL/GenBank/DDBJ databases">
        <title>Single cell metagenomics reveals metabolic interactions within the superorganism composed of flagellate Streblomastix strix and complex community of Bacteroidetes bacteria on its surface.</title>
        <authorList>
            <person name="Treitli S.C."/>
            <person name="Kolisko M."/>
            <person name="Husnik F."/>
            <person name="Keeling P."/>
            <person name="Hampl V."/>
        </authorList>
    </citation>
    <scope>NUCLEOTIDE SEQUENCE</scope>
    <source>
        <strain evidence="1">STM</strain>
    </source>
</reference>
<proteinExistence type="predicted"/>
<dbReference type="SUPFAM" id="SSF52096">
    <property type="entry name" value="ClpP/crotonase"/>
    <property type="match status" value="1"/>
</dbReference>
<dbReference type="InterPro" id="IPR029045">
    <property type="entry name" value="ClpP/crotonase-like_dom_sf"/>
</dbReference>
<organism evidence="1">
    <name type="scientific">termite gut metagenome</name>
    <dbReference type="NCBI Taxonomy" id="433724"/>
    <lineage>
        <taxon>unclassified sequences</taxon>
        <taxon>metagenomes</taxon>
        <taxon>organismal metagenomes</taxon>
    </lineage>
</organism>
<dbReference type="Pfam" id="PF01972">
    <property type="entry name" value="SDH_protease"/>
    <property type="match status" value="1"/>
</dbReference>
<dbReference type="PANTHER" id="PTHR35984">
    <property type="entry name" value="PERIPLASMIC SERINE PROTEASE"/>
    <property type="match status" value="1"/>
</dbReference>
<gene>
    <name evidence="1" type="ORF">EZS27_017413</name>
</gene>
<protein>
    <recommendedName>
        <fullName evidence="2">Serine protease</fullName>
    </recommendedName>
</protein>
<dbReference type="AlphaFoldDB" id="A0A5J4RN17"/>
<dbReference type="Gene3D" id="3.90.226.10">
    <property type="entry name" value="2-enoyl-CoA Hydratase, Chain A, domain 1"/>
    <property type="match status" value="1"/>
</dbReference>
<accession>A0A5J4RN17</accession>
<dbReference type="GO" id="GO:0016020">
    <property type="term" value="C:membrane"/>
    <property type="evidence" value="ECO:0007669"/>
    <property type="project" value="InterPro"/>
</dbReference>
<evidence type="ECO:0008006" key="2">
    <source>
        <dbReference type="Google" id="ProtNLM"/>
    </source>
</evidence>
<dbReference type="EMBL" id="SNRY01001018">
    <property type="protein sequence ID" value="KAA6334251.1"/>
    <property type="molecule type" value="Genomic_DNA"/>
</dbReference>
<comment type="caution">
    <text evidence="1">The sequence shown here is derived from an EMBL/GenBank/DDBJ whole genome shotgun (WGS) entry which is preliminary data.</text>
</comment>
<name>A0A5J4RN17_9ZZZZ</name>